<dbReference type="AlphaFoldDB" id="A0A9P6XQT3"/>
<reference evidence="2 3" key="1">
    <citation type="journal article" date="2020" name="Microb. Genom.">
        <title>Genetic diversity of clinical and environmental Mucorales isolates obtained from an investigation of mucormycosis cases among solid organ transplant recipients.</title>
        <authorList>
            <person name="Nguyen M.H."/>
            <person name="Kaul D."/>
            <person name="Muto C."/>
            <person name="Cheng S.J."/>
            <person name="Richter R.A."/>
            <person name="Bruno V.M."/>
            <person name="Liu G."/>
            <person name="Beyhan S."/>
            <person name="Sundermann A.J."/>
            <person name="Mounaud S."/>
            <person name="Pasculle A.W."/>
            <person name="Nierman W.C."/>
            <person name="Driscoll E."/>
            <person name="Cumbie R."/>
            <person name="Clancy C.J."/>
            <person name="Dupont C.L."/>
        </authorList>
    </citation>
    <scope>NUCLEOTIDE SEQUENCE [LARGE SCALE GENOMIC DNA]</scope>
    <source>
        <strain evidence="2 3">GL24</strain>
    </source>
</reference>
<evidence type="ECO:0000313" key="2">
    <source>
        <dbReference type="EMBL" id="KAG1530352.1"/>
    </source>
</evidence>
<protein>
    <submittedName>
        <fullName evidence="2">Uncharacterized protein</fullName>
    </submittedName>
</protein>
<sequence length="66" mass="6445">MPPRAIASILFLGGDDMGGTGIEQGLALARATRDRDGRGAYGIGDLDGGEADAAAGGGDDDELAGP</sequence>
<dbReference type="Proteomes" id="UP000740926">
    <property type="component" value="Unassembled WGS sequence"/>
</dbReference>
<gene>
    <name evidence="2" type="ORF">G6F50_017375</name>
</gene>
<proteinExistence type="predicted"/>
<feature type="region of interest" description="Disordered" evidence="1">
    <location>
        <begin position="33"/>
        <end position="66"/>
    </location>
</feature>
<evidence type="ECO:0000313" key="3">
    <source>
        <dbReference type="Proteomes" id="UP000740926"/>
    </source>
</evidence>
<keyword evidence="3" id="KW-1185">Reference proteome</keyword>
<accession>A0A9P6XQT3</accession>
<comment type="caution">
    <text evidence="2">The sequence shown here is derived from an EMBL/GenBank/DDBJ whole genome shotgun (WGS) entry which is preliminary data.</text>
</comment>
<name>A0A9P6XQT3_9FUNG</name>
<organism evidence="2 3">
    <name type="scientific">Rhizopus delemar</name>
    <dbReference type="NCBI Taxonomy" id="936053"/>
    <lineage>
        <taxon>Eukaryota</taxon>
        <taxon>Fungi</taxon>
        <taxon>Fungi incertae sedis</taxon>
        <taxon>Mucoromycota</taxon>
        <taxon>Mucoromycotina</taxon>
        <taxon>Mucoromycetes</taxon>
        <taxon>Mucorales</taxon>
        <taxon>Mucorineae</taxon>
        <taxon>Rhizopodaceae</taxon>
        <taxon>Rhizopus</taxon>
    </lineage>
</organism>
<dbReference type="EMBL" id="JAANIU010012658">
    <property type="protein sequence ID" value="KAG1530352.1"/>
    <property type="molecule type" value="Genomic_DNA"/>
</dbReference>
<evidence type="ECO:0000256" key="1">
    <source>
        <dbReference type="SAM" id="MobiDB-lite"/>
    </source>
</evidence>